<evidence type="ECO:0000256" key="4">
    <source>
        <dbReference type="ARBA" id="ARBA00023136"/>
    </source>
</evidence>
<dbReference type="InterPro" id="IPR052337">
    <property type="entry name" value="SAT4-like"/>
</dbReference>
<keyword evidence="9" id="KW-1185">Reference proteome</keyword>
<evidence type="ECO:0000256" key="3">
    <source>
        <dbReference type="ARBA" id="ARBA00022989"/>
    </source>
</evidence>
<protein>
    <recommendedName>
        <fullName evidence="7">Rhodopsin domain-containing protein</fullName>
    </recommendedName>
</protein>
<comment type="similarity">
    <text evidence="5">Belongs to the SAT4 family.</text>
</comment>
<evidence type="ECO:0000256" key="6">
    <source>
        <dbReference type="SAM" id="Phobius"/>
    </source>
</evidence>
<dbReference type="Pfam" id="PF20684">
    <property type="entry name" value="Fung_rhodopsin"/>
    <property type="match status" value="1"/>
</dbReference>
<dbReference type="Proteomes" id="UP000639643">
    <property type="component" value="Unassembled WGS sequence"/>
</dbReference>
<gene>
    <name evidence="8" type="ORF">CMUS01_08423</name>
</gene>
<name>A0A8H6NDF3_9PEZI</name>
<evidence type="ECO:0000256" key="1">
    <source>
        <dbReference type="ARBA" id="ARBA00004141"/>
    </source>
</evidence>
<comment type="caution">
    <text evidence="8">The sequence shown here is derived from an EMBL/GenBank/DDBJ whole genome shotgun (WGS) entry which is preliminary data.</text>
</comment>
<keyword evidence="4 6" id="KW-0472">Membrane</keyword>
<dbReference type="EMBL" id="WIGM01000327">
    <property type="protein sequence ID" value="KAF6828813.1"/>
    <property type="molecule type" value="Genomic_DNA"/>
</dbReference>
<evidence type="ECO:0000259" key="7">
    <source>
        <dbReference type="Pfam" id="PF20684"/>
    </source>
</evidence>
<dbReference type="GO" id="GO:0016020">
    <property type="term" value="C:membrane"/>
    <property type="evidence" value="ECO:0007669"/>
    <property type="project" value="UniProtKB-SubCell"/>
</dbReference>
<evidence type="ECO:0000313" key="9">
    <source>
        <dbReference type="Proteomes" id="UP000639643"/>
    </source>
</evidence>
<feature type="domain" description="Rhodopsin" evidence="7">
    <location>
        <begin position="2"/>
        <end position="67"/>
    </location>
</feature>
<proteinExistence type="inferred from homology"/>
<dbReference type="AlphaFoldDB" id="A0A8H6NDF3"/>
<dbReference type="OrthoDB" id="5393606at2759"/>
<keyword evidence="2 6" id="KW-0812">Transmembrane</keyword>
<dbReference type="PANTHER" id="PTHR33048:SF124">
    <property type="entry name" value="INTEGRAL MEMBRANE PROTEIN"/>
    <property type="match status" value="1"/>
</dbReference>
<dbReference type="InterPro" id="IPR049326">
    <property type="entry name" value="Rhodopsin_dom_fungi"/>
</dbReference>
<dbReference type="PANTHER" id="PTHR33048">
    <property type="entry name" value="PTH11-LIKE INTEGRAL MEMBRANE PROTEIN (AFU_ORTHOLOGUE AFUA_5G11245)"/>
    <property type="match status" value="1"/>
</dbReference>
<comment type="subcellular location">
    <subcellularLocation>
        <location evidence="1">Membrane</location>
        <topology evidence="1">Multi-pass membrane protein</topology>
    </subcellularLocation>
</comment>
<evidence type="ECO:0000256" key="5">
    <source>
        <dbReference type="ARBA" id="ARBA00038359"/>
    </source>
</evidence>
<reference evidence="8" key="1">
    <citation type="journal article" date="2020" name="Phytopathology">
        <title>Genome Sequence Resources of Colletotrichum truncatum, C. plurivorum, C. musicola, and C. sojae: Four Species Pathogenic to Soybean (Glycine max).</title>
        <authorList>
            <person name="Rogerio F."/>
            <person name="Boufleur T.R."/>
            <person name="Ciampi-Guillardi M."/>
            <person name="Sukno S.A."/>
            <person name="Thon M.R."/>
            <person name="Massola Junior N.S."/>
            <person name="Baroncelli R."/>
        </authorList>
    </citation>
    <scope>NUCLEOTIDE SEQUENCE</scope>
    <source>
        <strain evidence="8">LFN0074</strain>
    </source>
</reference>
<sequence>MAKSWDPKITDGACINGPSLFISTAVANIKSDVLLLALPIHPLVNLQMPTRRKIGLVVMFTAGVFIVEANLLIICAAFSTLKKLVGEVVPNILGGTTYERGTIKAPTGLVRTSELPRPDWQELSDLEHNPPGKITRAVLNDGSATLVAGLMRGWGGRDVPRRCEPGRDPRAAADGCRAGGLVKDKTMTTWAEFIDEEW</sequence>
<feature type="transmembrane region" description="Helical" evidence="6">
    <location>
        <begin position="56"/>
        <end position="81"/>
    </location>
</feature>
<organism evidence="8 9">
    <name type="scientific">Colletotrichum musicola</name>
    <dbReference type="NCBI Taxonomy" id="2175873"/>
    <lineage>
        <taxon>Eukaryota</taxon>
        <taxon>Fungi</taxon>
        <taxon>Dikarya</taxon>
        <taxon>Ascomycota</taxon>
        <taxon>Pezizomycotina</taxon>
        <taxon>Sordariomycetes</taxon>
        <taxon>Hypocreomycetidae</taxon>
        <taxon>Glomerellales</taxon>
        <taxon>Glomerellaceae</taxon>
        <taxon>Colletotrichum</taxon>
        <taxon>Colletotrichum orchidearum species complex</taxon>
    </lineage>
</organism>
<evidence type="ECO:0000313" key="8">
    <source>
        <dbReference type="EMBL" id="KAF6828813.1"/>
    </source>
</evidence>
<accession>A0A8H6NDF3</accession>
<keyword evidence="3 6" id="KW-1133">Transmembrane helix</keyword>
<evidence type="ECO:0000256" key="2">
    <source>
        <dbReference type="ARBA" id="ARBA00022692"/>
    </source>
</evidence>